<dbReference type="AlphaFoldDB" id="A0A8H4Q0H3"/>
<accession>A0A8H4Q0H3</accession>
<dbReference type="Proteomes" id="UP000562929">
    <property type="component" value="Unassembled WGS sequence"/>
</dbReference>
<reference evidence="1 2" key="1">
    <citation type="journal article" date="2020" name="G3 (Bethesda)">
        <title>Genetic Underpinnings of Host Manipulation by Ophiocordyceps as Revealed by Comparative Transcriptomics.</title>
        <authorList>
            <person name="Will I."/>
            <person name="Das B."/>
            <person name="Trinh T."/>
            <person name="Brachmann A."/>
            <person name="Ohm R.A."/>
            <person name="de Bekker C."/>
        </authorList>
    </citation>
    <scope>NUCLEOTIDE SEQUENCE [LARGE SCALE GENOMIC DNA]</scope>
    <source>
        <strain evidence="1 2">EC05</strain>
    </source>
</reference>
<gene>
    <name evidence="1" type="ORF">GQ602_006993</name>
</gene>
<name>A0A8H4Q0H3_9HYPO</name>
<comment type="caution">
    <text evidence="1">The sequence shown here is derived from an EMBL/GenBank/DDBJ whole genome shotgun (WGS) entry which is preliminary data.</text>
</comment>
<proteinExistence type="predicted"/>
<sequence>MNSPRLTITTAITGLISDATRLRETLPDLPTSKLPSHELQNCRSTAHVLLSALSTRSQERASWIGVDDVVASLADVVLALVELGAGGGLTLCVRGFIGSFFP</sequence>
<protein>
    <submittedName>
        <fullName evidence="1">Uncharacterized protein</fullName>
    </submittedName>
</protein>
<dbReference type="EMBL" id="JAACLJ010000009">
    <property type="protein sequence ID" value="KAF4580856.1"/>
    <property type="molecule type" value="Genomic_DNA"/>
</dbReference>
<dbReference type="OrthoDB" id="19923at2759"/>
<evidence type="ECO:0000313" key="2">
    <source>
        <dbReference type="Proteomes" id="UP000562929"/>
    </source>
</evidence>
<organism evidence="1 2">
    <name type="scientific">Ophiocordyceps camponoti-floridani</name>
    <dbReference type="NCBI Taxonomy" id="2030778"/>
    <lineage>
        <taxon>Eukaryota</taxon>
        <taxon>Fungi</taxon>
        <taxon>Dikarya</taxon>
        <taxon>Ascomycota</taxon>
        <taxon>Pezizomycotina</taxon>
        <taxon>Sordariomycetes</taxon>
        <taxon>Hypocreomycetidae</taxon>
        <taxon>Hypocreales</taxon>
        <taxon>Ophiocordycipitaceae</taxon>
        <taxon>Ophiocordyceps</taxon>
    </lineage>
</organism>
<evidence type="ECO:0000313" key="1">
    <source>
        <dbReference type="EMBL" id="KAF4580856.1"/>
    </source>
</evidence>
<keyword evidence="2" id="KW-1185">Reference proteome</keyword>